<dbReference type="InterPro" id="IPR024752">
    <property type="entry name" value="Myb/SANT-like_dom"/>
</dbReference>
<reference evidence="2" key="1">
    <citation type="submission" date="2023-03" db="EMBL/GenBank/DDBJ databases">
        <authorList>
            <person name="Julca I."/>
        </authorList>
    </citation>
    <scope>NUCLEOTIDE SEQUENCE</scope>
</reference>
<dbReference type="PANTHER" id="PTHR47584:SF14">
    <property type="entry name" value="L10-INTERACTING MYB DOMAIN-CONTAINING PROTEIN-LIKE"/>
    <property type="match status" value="1"/>
</dbReference>
<organism evidence="2 3">
    <name type="scientific">Oldenlandia corymbosa var. corymbosa</name>
    <dbReference type="NCBI Taxonomy" id="529605"/>
    <lineage>
        <taxon>Eukaryota</taxon>
        <taxon>Viridiplantae</taxon>
        <taxon>Streptophyta</taxon>
        <taxon>Embryophyta</taxon>
        <taxon>Tracheophyta</taxon>
        <taxon>Spermatophyta</taxon>
        <taxon>Magnoliopsida</taxon>
        <taxon>eudicotyledons</taxon>
        <taxon>Gunneridae</taxon>
        <taxon>Pentapetalae</taxon>
        <taxon>asterids</taxon>
        <taxon>lamiids</taxon>
        <taxon>Gentianales</taxon>
        <taxon>Rubiaceae</taxon>
        <taxon>Rubioideae</taxon>
        <taxon>Spermacoceae</taxon>
        <taxon>Hedyotis-Oldenlandia complex</taxon>
        <taxon>Oldenlandia</taxon>
    </lineage>
</organism>
<dbReference type="EMBL" id="OX459118">
    <property type="protein sequence ID" value="CAI9089485.1"/>
    <property type="molecule type" value="Genomic_DNA"/>
</dbReference>
<gene>
    <name evidence="2" type="ORF">OLC1_LOCUS1820</name>
</gene>
<name>A0AAV1C1P0_OLDCO</name>
<dbReference type="PANTHER" id="PTHR47584">
    <property type="match status" value="1"/>
</dbReference>
<keyword evidence="3" id="KW-1185">Reference proteome</keyword>
<dbReference type="Proteomes" id="UP001161247">
    <property type="component" value="Chromosome 1"/>
</dbReference>
<accession>A0AAV1C1P0</accession>
<feature type="domain" description="Myb/SANT-like" evidence="1">
    <location>
        <begin position="91"/>
        <end position="183"/>
    </location>
</feature>
<protein>
    <submittedName>
        <fullName evidence="2">OLC1v1024069C1</fullName>
    </submittedName>
</protein>
<evidence type="ECO:0000259" key="1">
    <source>
        <dbReference type="Pfam" id="PF12776"/>
    </source>
</evidence>
<sequence>MNSSPLRSSKFSIPTIYPCRVQRGREPAGKRKKAVEEDVSYDSLDDSMSVLIVRVRIEYVLFLIWRQMKGNPMSDISESSNNKYGVSRTVWTEGDVKLFVDLLLEYKRKGEMKENNFGKSWVQITKDFNAKLEYRQTLEQLSQKFHRFRIDWNAFKDLQEKHTGLGWDHQKGTVTASEERWKELIKTNKNHKKFQQKDLNLTGTDGRTFVISERF</sequence>
<evidence type="ECO:0000313" key="2">
    <source>
        <dbReference type="EMBL" id="CAI9089485.1"/>
    </source>
</evidence>
<proteinExistence type="predicted"/>
<evidence type="ECO:0000313" key="3">
    <source>
        <dbReference type="Proteomes" id="UP001161247"/>
    </source>
</evidence>
<dbReference type="AlphaFoldDB" id="A0AAV1C1P0"/>
<dbReference type="Pfam" id="PF12776">
    <property type="entry name" value="Myb_DNA-bind_3"/>
    <property type="match status" value="1"/>
</dbReference>
<dbReference type="InterPro" id="IPR045026">
    <property type="entry name" value="LIMYB"/>
</dbReference>